<accession>A0A8K0MYH2</accession>
<dbReference type="InterPro" id="IPR002059">
    <property type="entry name" value="CSP_DNA-bd"/>
</dbReference>
<reference evidence="2" key="1">
    <citation type="journal article" date="2017" name="Gigascience">
        <title>The genome draft of coconut (Cocos nucifera).</title>
        <authorList>
            <person name="Xiao Y."/>
            <person name="Xu P."/>
            <person name="Fan H."/>
            <person name="Baudouin L."/>
            <person name="Xia W."/>
            <person name="Bocs S."/>
            <person name="Xu J."/>
            <person name="Li Q."/>
            <person name="Guo A."/>
            <person name="Zhou L."/>
            <person name="Li J."/>
            <person name="Wu Y."/>
            <person name="Ma Z."/>
            <person name="Armero A."/>
            <person name="Issali A.E."/>
            <person name="Liu N."/>
            <person name="Peng M."/>
            <person name="Yang Y."/>
        </authorList>
    </citation>
    <scope>NUCLEOTIDE SEQUENCE</scope>
    <source>
        <tissue evidence="2">Spear leaf of Hainan Tall coconut</tissue>
    </source>
</reference>
<dbReference type="CDD" id="cd04458">
    <property type="entry name" value="CSP_CDS"/>
    <property type="match status" value="1"/>
</dbReference>
<dbReference type="EMBL" id="CM017874">
    <property type="protein sequence ID" value="KAG1334558.1"/>
    <property type="molecule type" value="Genomic_DNA"/>
</dbReference>
<evidence type="ECO:0000259" key="1">
    <source>
        <dbReference type="PROSITE" id="PS51857"/>
    </source>
</evidence>
<feature type="non-terminal residue" evidence="2">
    <location>
        <position position="1"/>
    </location>
</feature>
<feature type="domain" description="CSD" evidence="1">
    <location>
        <begin position="7"/>
        <end position="73"/>
    </location>
</feature>
<dbReference type="PROSITE" id="PS51857">
    <property type="entry name" value="CSD_2"/>
    <property type="match status" value="1"/>
</dbReference>
<organism evidence="2 3">
    <name type="scientific">Cocos nucifera</name>
    <name type="common">Coconut palm</name>
    <dbReference type="NCBI Taxonomy" id="13894"/>
    <lineage>
        <taxon>Eukaryota</taxon>
        <taxon>Viridiplantae</taxon>
        <taxon>Streptophyta</taxon>
        <taxon>Embryophyta</taxon>
        <taxon>Tracheophyta</taxon>
        <taxon>Spermatophyta</taxon>
        <taxon>Magnoliopsida</taxon>
        <taxon>Liliopsida</taxon>
        <taxon>Arecaceae</taxon>
        <taxon>Arecoideae</taxon>
        <taxon>Cocoseae</taxon>
        <taxon>Attaleinae</taxon>
        <taxon>Cocos</taxon>
    </lineage>
</organism>
<dbReference type="SUPFAM" id="SSF50249">
    <property type="entry name" value="Nucleic acid-binding proteins"/>
    <property type="match status" value="1"/>
</dbReference>
<proteinExistence type="predicted"/>
<dbReference type="InterPro" id="IPR012340">
    <property type="entry name" value="NA-bd_OB-fold"/>
</dbReference>
<reference evidence="2" key="2">
    <citation type="submission" date="2019-07" db="EMBL/GenBank/DDBJ databases">
        <authorList>
            <person name="Yang Y."/>
            <person name="Bocs S."/>
            <person name="Baudouin L."/>
        </authorList>
    </citation>
    <scope>NUCLEOTIDE SEQUENCE</scope>
    <source>
        <tissue evidence="2">Spear leaf of Hainan Tall coconut</tissue>
    </source>
</reference>
<dbReference type="PANTHER" id="PTHR46565:SF20">
    <property type="entry name" value="COLD SHOCK DOMAIN-CONTAINING PROTEIN 4"/>
    <property type="match status" value="1"/>
</dbReference>
<dbReference type="Proteomes" id="UP000797356">
    <property type="component" value="Chromosome 3"/>
</dbReference>
<dbReference type="Gene3D" id="2.40.50.140">
    <property type="entry name" value="Nucleic acid-binding proteins"/>
    <property type="match status" value="1"/>
</dbReference>
<dbReference type="InterPro" id="IPR011129">
    <property type="entry name" value="CSD"/>
</dbReference>
<protein>
    <submittedName>
        <fullName evidence="2">Putative Glycine-rich protein 2</fullName>
    </submittedName>
</protein>
<dbReference type="SMART" id="SM00357">
    <property type="entry name" value="CSP"/>
    <property type="match status" value="1"/>
</dbReference>
<dbReference type="OrthoDB" id="422005at2759"/>
<comment type="caution">
    <text evidence="2">The sequence shown here is derived from an EMBL/GenBank/DDBJ whole genome shotgun (WGS) entry which is preliminary data.</text>
</comment>
<dbReference type="Pfam" id="PF00313">
    <property type="entry name" value="CSD"/>
    <property type="match status" value="1"/>
</dbReference>
<dbReference type="GO" id="GO:0003676">
    <property type="term" value="F:nucleic acid binding"/>
    <property type="evidence" value="ECO:0007669"/>
    <property type="project" value="InterPro"/>
</dbReference>
<keyword evidence="3" id="KW-1185">Reference proteome</keyword>
<evidence type="ECO:0000313" key="2">
    <source>
        <dbReference type="EMBL" id="KAG1334558.1"/>
    </source>
</evidence>
<evidence type="ECO:0000313" key="3">
    <source>
        <dbReference type="Proteomes" id="UP000797356"/>
    </source>
</evidence>
<sequence>IANGSSQSTGTVKWFNGMKGFDFITLDDGGEDLFVHQSSIQTKGQQSLAEDKTVEFTIVEGDDGRTKAVDVISPDGSSV</sequence>
<name>A0A8K0MYH2_COCNU</name>
<dbReference type="PRINTS" id="PR00050">
    <property type="entry name" value="COLDSHOCK"/>
</dbReference>
<gene>
    <name evidence="2" type="ORF">COCNU_03G006770</name>
</gene>
<dbReference type="AlphaFoldDB" id="A0A8K0MYH2"/>
<dbReference type="PANTHER" id="PTHR46565">
    <property type="entry name" value="COLD SHOCK DOMAIN PROTEIN 2"/>
    <property type="match status" value="1"/>
</dbReference>